<dbReference type="GO" id="GO:0051301">
    <property type="term" value="P:cell division"/>
    <property type="evidence" value="ECO:0007669"/>
    <property type="project" value="UniProtKB-KW"/>
</dbReference>
<evidence type="ECO:0000256" key="2">
    <source>
        <dbReference type="ARBA" id="ARBA00022490"/>
    </source>
</evidence>
<dbReference type="InterPro" id="IPR044068">
    <property type="entry name" value="CB"/>
</dbReference>
<evidence type="ECO:0000256" key="7">
    <source>
        <dbReference type="ARBA" id="ARBA00023172"/>
    </source>
</evidence>
<gene>
    <name evidence="9" type="primary">xerC</name>
    <name evidence="12" type="ORF">ENQ77_05180</name>
    <name evidence="13" type="ORF">ENU66_00070</name>
</gene>
<name>A0A7C2PKM7_UNCW3</name>
<dbReference type="SUPFAM" id="SSF56349">
    <property type="entry name" value="DNA breaking-rejoining enzymes"/>
    <property type="match status" value="1"/>
</dbReference>
<dbReference type="InterPro" id="IPR010998">
    <property type="entry name" value="Integrase_recombinase_N"/>
</dbReference>
<dbReference type="GO" id="GO:0005737">
    <property type="term" value="C:cytoplasm"/>
    <property type="evidence" value="ECO:0007669"/>
    <property type="project" value="UniProtKB-SubCell"/>
</dbReference>
<dbReference type="Gene3D" id="1.10.150.130">
    <property type="match status" value="1"/>
</dbReference>
<reference evidence="12" key="1">
    <citation type="journal article" date="2020" name="mSystems">
        <title>Genome- and Community-Level Interaction Insights into Carbon Utilization and Element Cycling Functions of Hydrothermarchaeota in Hydrothermal Sediment.</title>
        <authorList>
            <person name="Zhou Z."/>
            <person name="Liu Y."/>
            <person name="Xu W."/>
            <person name="Pan J."/>
            <person name="Luo Z.H."/>
            <person name="Li M."/>
        </authorList>
    </citation>
    <scope>NUCLEOTIDE SEQUENCE [LARGE SCALE GENOMIC DNA]</scope>
    <source>
        <strain evidence="12">SpSt-34</strain>
        <strain evidence="13">SpSt-69</strain>
    </source>
</reference>
<dbReference type="PROSITE" id="PS51900">
    <property type="entry name" value="CB"/>
    <property type="match status" value="1"/>
</dbReference>
<evidence type="ECO:0000256" key="8">
    <source>
        <dbReference type="ARBA" id="ARBA00023306"/>
    </source>
</evidence>
<evidence type="ECO:0000256" key="9">
    <source>
        <dbReference type="HAMAP-Rule" id="MF_01808"/>
    </source>
</evidence>
<comment type="subcellular location">
    <subcellularLocation>
        <location evidence="1 9">Cytoplasm</location>
    </subcellularLocation>
</comment>
<evidence type="ECO:0000259" key="11">
    <source>
        <dbReference type="PROSITE" id="PS51900"/>
    </source>
</evidence>
<dbReference type="PROSITE" id="PS51898">
    <property type="entry name" value="TYR_RECOMBINASE"/>
    <property type="match status" value="1"/>
</dbReference>
<keyword evidence="2 9" id="KW-0963">Cytoplasm</keyword>
<feature type="domain" description="Core-binding (CB)" evidence="11">
    <location>
        <begin position="1"/>
        <end position="88"/>
    </location>
</feature>
<dbReference type="EMBL" id="DSOL01000147">
    <property type="protein sequence ID" value="HEN28039.1"/>
    <property type="molecule type" value="Genomic_DNA"/>
</dbReference>
<dbReference type="Pfam" id="PF00589">
    <property type="entry name" value="Phage_integrase"/>
    <property type="match status" value="1"/>
</dbReference>
<evidence type="ECO:0000313" key="13">
    <source>
        <dbReference type="EMBL" id="HGL16731.1"/>
    </source>
</evidence>
<dbReference type="GO" id="GO:0007059">
    <property type="term" value="P:chromosome segregation"/>
    <property type="evidence" value="ECO:0007669"/>
    <property type="project" value="UniProtKB-UniRule"/>
</dbReference>
<evidence type="ECO:0000256" key="5">
    <source>
        <dbReference type="ARBA" id="ARBA00022908"/>
    </source>
</evidence>
<evidence type="ECO:0000313" key="12">
    <source>
        <dbReference type="EMBL" id="HEN28039.1"/>
    </source>
</evidence>
<feature type="active site" evidence="9">
    <location>
        <position position="268"/>
    </location>
</feature>
<comment type="subunit">
    <text evidence="9">Forms a cyclic heterotetrameric complex composed of two molecules of XerC and two molecules of XerD.</text>
</comment>
<comment type="similarity">
    <text evidence="9">Belongs to the 'phage' integrase family. XerC subfamily.</text>
</comment>
<keyword evidence="6 9" id="KW-0238">DNA-binding</keyword>
<sequence>MEGRELIRDFLSYLKNEKGFSENTVSSYEDDLNQFWEFMRDGLGIKELELVSRNHIREFVSVLLRTGFSKRSVERKLSCLRTFFKYLKRMGIIDKNPMLGIRNPKRDQYLPDVLPEKKLNEFLDSWEPETLNDFRDKAIIELMYSCGLRASEVVELRWESLGEKEGELKVFGKGKKERIVPVGEKALQALNSYKEVLLKEKGKLNEYIFVNKFGHKLTRRALWDIINKRFETLAKLYGVHPHAIRHSFATHLLNRGADLRAIQELLGHKSLSTTSVYTNLPFSALLEVYKKTHPRGKEDEK</sequence>
<feature type="active site" evidence="9">
    <location>
        <position position="173"/>
    </location>
</feature>
<comment type="function">
    <text evidence="9">Site-specific tyrosine recombinase, which acts by catalyzing the cutting and rejoining of the recombining DNA molecules. The XerC-XerD complex is essential to convert dimers of the bacterial chromosome into monomers to permit their segregation at cell division. It also contributes to the segregational stability of plasmids.</text>
</comment>
<dbReference type="InterPro" id="IPR002104">
    <property type="entry name" value="Integrase_catalytic"/>
</dbReference>
<dbReference type="Pfam" id="PF02899">
    <property type="entry name" value="Phage_int_SAM_1"/>
    <property type="match status" value="1"/>
</dbReference>
<dbReference type="GO" id="GO:0003677">
    <property type="term" value="F:DNA binding"/>
    <property type="evidence" value="ECO:0007669"/>
    <property type="project" value="UniProtKB-UniRule"/>
</dbReference>
<accession>A0A7C2PKM7</accession>
<keyword evidence="7 9" id="KW-0233">DNA recombination</keyword>
<dbReference type="PANTHER" id="PTHR30349:SF41">
    <property type="entry name" value="INTEGRASE_RECOMBINASE PROTEIN MJ0367-RELATED"/>
    <property type="match status" value="1"/>
</dbReference>
<keyword evidence="4 9" id="KW-0159">Chromosome partition</keyword>
<evidence type="ECO:0000256" key="3">
    <source>
        <dbReference type="ARBA" id="ARBA00022618"/>
    </source>
</evidence>
<dbReference type="InterPro" id="IPR004107">
    <property type="entry name" value="Integrase_SAM-like_N"/>
</dbReference>
<dbReference type="CDD" id="cd00798">
    <property type="entry name" value="INT_XerDC_C"/>
    <property type="match status" value="1"/>
</dbReference>
<dbReference type="GO" id="GO:0006313">
    <property type="term" value="P:DNA transposition"/>
    <property type="evidence" value="ECO:0007669"/>
    <property type="project" value="UniProtKB-UniRule"/>
</dbReference>
<dbReference type="InterPro" id="IPR050090">
    <property type="entry name" value="Tyrosine_recombinase_XerCD"/>
</dbReference>
<evidence type="ECO:0000256" key="1">
    <source>
        <dbReference type="ARBA" id="ARBA00004496"/>
    </source>
</evidence>
<dbReference type="InterPro" id="IPR011010">
    <property type="entry name" value="DNA_brk_join_enz"/>
</dbReference>
<dbReference type="PANTHER" id="PTHR30349">
    <property type="entry name" value="PHAGE INTEGRASE-RELATED"/>
    <property type="match status" value="1"/>
</dbReference>
<dbReference type="InterPro" id="IPR023009">
    <property type="entry name" value="Tyrosine_recombinase_XerC/XerD"/>
</dbReference>
<organism evidence="12">
    <name type="scientific">candidate division WOR-3 bacterium</name>
    <dbReference type="NCBI Taxonomy" id="2052148"/>
    <lineage>
        <taxon>Bacteria</taxon>
        <taxon>Bacteria division WOR-3</taxon>
    </lineage>
</organism>
<proteinExistence type="inferred from homology"/>
<dbReference type="NCBIfam" id="NF001399">
    <property type="entry name" value="PRK00283.1"/>
    <property type="match status" value="1"/>
</dbReference>
<evidence type="ECO:0000259" key="10">
    <source>
        <dbReference type="PROSITE" id="PS51898"/>
    </source>
</evidence>
<feature type="active site" evidence="9">
    <location>
        <position position="245"/>
    </location>
</feature>
<keyword evidence="3 9" id="KW-0132">Cell division</keyword>
<dbReference type="AlphaFoldDB" id="A0A7C2PKM7"/>
<dbReference type="HAMAP" id="MF_01808">
    <property type="entry name" value="Recomb_XerC_XerD"/>
    <property type="match status" value="1"/>
</dbReference>
<dbReference type="InterPro" id="IPR013762">
    <property type="entry name" value="Integrase-like_cat_sf"/>
</dbReference>
<feature type="domain" description="Tyr recombinase" evidence="10">
    <location>
        <begin position="109"/>
        <end position="290"/>
    </location>
</feature>
<comment type="caution">
    <text evidence="12">The sequence shown here is derived from an EMBL/GenBank/DDBJ whole genome shotgun (WGS) entry which is preliminary data.</text>
</comment>
<feature type="active site" evidence="9">
    <location>
        <position position="149"/>
    </location>
</feature>
<dbReference type="GO" id="GO:0009037">
    <property type="term" value="F:tyrosine-based site-specific recombinase activity"/>
    <property type="evidence" value="ECO:0007669"/>
    <property type="project" value="UniProtKB-UniRule"/>
</dbReference>
<feature type="active site" description="O-(3'-phospho-DNA)-tyrosine intermediate" evidence="9">
    <location>
        <position position="277"/>
    </location>
</feature>
<dbReference type="Gene3D" id="1.10.443.10">
    <property type="entry name" value="Intergrase catalytic core"/>
    <property type="match status" value="1"/>
</dbReference>
<dbReference type="EMBL" id="DTDJ01000002">
    <property type="protein sequence ID" value="HGL16731.1"/>
    <property type="molecule type" value="Genomic_DNA"/>
</dbReference>
<protein>
    <recommendedName>
        <fullName evidence="9">Tyrosine recombinase XerC</fullName>
    </recommendedName>
</protein>
<feature type="active site" evidence="9">
    <location>
        <position position="242"/>
    </location>
</feature>
<evidence type="ECO:0000256" key="4">
    <source>
        <dbReference type="ARBA" id="ARBA00022829"/>
    </source>
</evidence>
<keyword evidence="8 9" id="KW-0131">Cell cycle</keyword>
<keyword evidence="5 9" id="KW-0229">DNA integration</keyword>
<evidence type="ECO:0000256" key="6">
    <source>
        <dbReference type="ARBA" id="ARBA00023125"/>
    </source>
</evidence>